<sequence>MTVEGFLKRNELRLAGILGVVGMALGVLADLASGYSLDGTTVITTAFSVLSLENLSVFLLSKPTSQVVLGHYLAILGIPLGLFGFWQVYQAIKPAGWGLSRNVWYLGVFAYVAGTVFHSTFAFITFGVQAADTAPPAAEPAMQTMFDNFELVFEPLGVLLVGAMAVALAFIFYAIAFKQTHYPRWFALANPLVIQAVTGLLALISPLELRIFFIVTAYNLSLLVFYAVSTALLWNSPVVAPRGNEGT</sequence>
<dbReference type="Pfam" id="PF20599">
    <property type="entry name" value="DUF6796"/>
    <property type="match status" value="1"/>
</dbReference>
<accession>A0ABD5XMY3</accession>
<dbReference type="Proteomes" id="UP001596460">
    <property type="component" value="Unassembled WGS sequence"/>
</dbReference>
<dbReference type="InterPro" id="IPR046475">
    <property type="entry name" value="DUF6796"/>
</dbReference>
<protein>
    <submittedName>
        <fullName evidence="2">DUF6796 family protein</fullName>
    </submittedName>
</protein>
<evidence type="ECO:0000256" key="1">
    <source>
        <dbReference type="SAM" id="Phobius"/>
    </source>
</evidence>
<dbReference type="AlphaFoldDB" id="A0ABD5XMY3"/>
<organism evidence="2 3">
    <name type="scientific">Haloferax chudinovii</name>
    <dbReference type="NCBI Taxonomy" id="1109010"/>
    <lineage>
        <taxon>Archaea</taxon>
        <taxon>Methanobacteriati</taxon>
        <taxon>Methanobacteriota</taxon>
        <taxon>Stenosarchaea group</taxon>
        <taxon>Halobacteria</taxon>
        <taxon>Halobacteriales</taxon>
        <taxon>Haloferacaceae</taxon>
        <taxon>Haloferax</taxon>
    </lineage>
</organism>
<feature type="transmembrane region" description="Helical" evidence="1">
    <location>
        <begin position="72"/>
        <end position="92"/>
    </location>
</feature>
<keyword evidence="3" id="KW-1185">Reference proteome</keyword>
<feature type="transmembrane region" description="Helical" evidence="1">
    <location>
        <begin position="151"/>
        <end position="176"/>
    </location>
</feature>
<dbReference type="RefSeq" id="WP_390245812.1">
    <property type="nucleotide sequence ID" value="NZ_JBHTAB010000008.1"/>
</dbReference>
<name>A0ABD5XMY3_9EURY</name>
<evidence type="ECO:0000313" key="3">
    <source>
        <dbReference type="Proteomes" id="UP001596460"/>
    </source>
</evidence>
<proteinExistence type="predicted"/>
<keyword evidence="1" id="KW-0812">Transmembrane</keyword>
<evidence type="ECO:0000313" key="2">
    <source>
        <dbReference type="EMBL" id="MFC7130510.1"/>
    </source>
</evidence>
<keyword evidence="1" id="KW-0472">Membrane</keyword>
<gene>
    <name evidence="2" type="ORF">ACFQI8_14045</name>
</gene>
<feature type="transmembrane region" description="Helical" evidence="1">
    <location>
        <begin position="182"/>
        <end position="204"/>
    </location>
</feature>
<dbReference type="EMBL" id="JBHTAB010000008">
    <property type="protein sequence ID" value="MFC7130510.1"/>
    <property type="molecule type" value="Genomic_DNA"/>
</dbReference>
<comment type="caution">
    <text evidence="2">The sequence shown here is derived from an EMBL/GenBank/DDBJ whole genome shotgun (WGS) entry which is preliminary data.</text>
</comment>
<feature type="transmembrane region" description="Helical" evidence="1">
    <location>
        <begin position="211"/>
        <end position="234"/>
    </location>
</feature>
<feature type="transmembrane region" description="Helical" evidence="1">
    <location>
        <begin position="12"/>
        <end position="35"/>
    </location>
</feature>
<keyword evidence="1" id="KW-1133">Transmembrane helix</keyword>
<feature type="transmembrane region" description="Helical" evidence="1">
    <location>
        <begin position="104"/>
        <end position="130"/>
    </location>
</feature>
<reference evidence="2 3" key="1">
    <citation type="journal article" date="2019" name="Int. J. Syst. Evol. Microbiol.">
        <title>The Global Catalogue of Microorganisms (GCM) 10K type strain sequencing project: providing services to taxonomists for standard genome sequencing and annotation.</title>
        <authorList>
            <consortium name="The Broad Institute Genomics Platform"/>
            <consortium name="The Broad Institute Genome Sequencing Center for Infectious Disease"/>
            <person name="Wu L."/>
            <person name="Ma J."/>
        </authorList>
    </citation>
    <scope>NUCLEOTIDE SEQUENCE [LARGE SCALE GENOMIC DNA]</scope>
    <source>
        <strain evidence="2 3">DSM 26526</strain>
    </source>
</reference>